<dbReference type="NCBIfam" id="TIGR01643">
    <property type="entry name" value="YD_repeat_2x"/>
    <property type="match status" value="1"/>
</dbReference>
<organism evidence="3 4">
    <name type="scientific">Rodentibacter rarus</name>
    <dbReference type="NCBI Taxonomy" id="1908260"/>
    <lineage>
        <taxon>Bacteria</taxon>
        <taxon>Pseudomonadati</taxon>
        <taxon>Pseudomonadota</taxon>
        <taxon>Gammaproteobacteria</taxon>
        <taxon>Pasteurellales</taxon>
        <taxon>Pasteurellaceae</taxon>
        <taxon>Rodentibacter</taxon>
    </lineage>
</organism>
<dbReference type="InterPro" id="IPR050708">
    <property type="entry name" value="T6SS_VgrG/RHS"/>
</dbReference>
<gene>
    <name evidence="3" type="ORF">BKK50_10595</name>
</gene>
<dbReference type="InterPro" id="IPR056823">
    <property type="entry name" value="TEN-like_YD-shell"/>
</dbReference>
<keyword evidence="1" id="KW-0677">Repeat</keyword>
<comment type="caution">
    <text evidence="3">The sequence shown here is derived from an EMBL/GenBank/DDBJ whole genome shotgun (WGS) entry which is preliminary data.</text>
</comment>
<dbReference type="AlphaFoldDB" id="A0A1V3IFJ8"/>
<dbReference type="Gene3D" id="2.180.10.10">
    <property type="entry name" value="RHS repeat-associated core"/>
    <property type="match status" value="1"/>
</dbReference>
<proteinExistence type="predicted"/>
<protein>
    <recommendedName>
        <fullName evidence="2">Teneurin-like YD-shell domain-containing protein</fullName>
    </recommendedName>
</protein>
<evidence type="ECO:0000313" key="3">
    <source>
        <dbReference type="EMBL" id="OOF39492.1"/>
    </source>
</evidence>
<accession>A0A1V3IFJ8</accession>
<name>A0A1V3IFJ8_9PAST</name>
<dbReference type="InterPro" id="IPR031325">
    <property type="entry name" value="RHS_repeat"/>
</dbReference>
<dbReference type="Pfam" id="PF25023">
    <property type="entry name" value="TEN_YD-shell"/>
    <property type="match status" value="1"/>
</dbReference>
<sequence length="580" mass="66810">MSQTHYQYDGLNRLTQLTDGQNTLSFSYDKVGRLTEQRQWQMNDSGFANSQVIGYRYDKNGNRLKTLLPNQSAINYHYYGSGHLSAIKYNDQLITEFSRDKLHREISRTQGNLTSLFNRDPVGRLTQQLATLERASKSAATSDHIIRRNYQYDRVGNLTETDDLRTGKTPYRYDKLGQIQLAGQELFHFDPAHNLIEKETQRIENNQVTEYQGNHYRYDEFGNLSERRLANGEIQTYRYNVKDQLIKAIIQKPNQVKEEWQYQYDVLGRRTSKVRLENGKILADSQVEFIWDGSHLVQEIEHKTDRTFSYIYSHPSSYEPLAQLEFAKDNENLTACYYYHNDQIGVPRELTDEEGKVCWYGSYTGWGKLKESYQANDTVHQPFRLQNQYCDQETGLHYNFFRYYEPNIGRFTQLDPIGLAGGSNLYVFAPSIQAWSDPLGLSAAAAAKGVLSFIAADAAIPEPTDAAWPKWVAYGVAGAVAAGIVALSESNSQTSSIDNASVRQAEYQYAKDFCDTPPPPGHNKCSTLSKKIEHAEKCVDLYKKWDNKWLPGRHDVKIQTWNNRINNLKSEHRRECTKKY</sequence>
<evidence type="ECO:0000259" key="2">
    <source>
        <dbReference type="Pfam" id="PF25023"/>
    </source>
</evidence>
<dbReference type="InterPro" id="IPR006530">
    <property type="entry name" value="YD"/>
</dbReference>
<dbReference type="PANTHER" id="PTHR32305:SF15">
    <property type="entry name" value="PROTEIN RHSA-RELATED"/>
    <property type="match status" value="1"/>
</dbReference>
<dbReference type="EMBL" id="MLHJ01000122">
    <property type="protein sequence ID" value="OOF39492.1"/>
    <property type="molecule type" value="Genomic_DNA"/>
</dbReference>
<dbReference type="InterPro" id="IPR022385">
    <property type="entry name" value="Rhs_assc_core"/>
</dbReference>
<reference evidence="3 4" key="1">
    <citation type="submission" date="2016-10" db="EMBL/GenBank/DDBJ databases">
        <title>Rodentibacter gen. nov. and new species.</title>
        <authorList>
            <person name="Christensen H."/>
        </authorList>
    </citation>
    <scope>NUCLEOTIDE SEQUENCE [LARGE SCALE GENOMIC DNA]</scope>
    <source>
        <strain evidence="3 4">CCUG17206</strain>
    </source>
</reference>
<dbReference type="Pfam" id="PF05593">
    <property type="entry name" value="RHS_repeat"/>
    <property type="match status" value="1"/>
</dbReference>
<dbReference type="STRING" id="1908260.BKK50_10595"/>
<dbReference type="PANTHER" id="PTHR32305">
    <property type="match status" value="1"/>
</dbReference>
<evidence type="ECO:0000256" key="1">
    <source>
        <dbReference type="ARBA" id="ARBA00022737"/>
    </source>
</evidence>
<feature type="domain" description="Teneurin-like YD-shell" evidence="2">
    <location>
        <begin position="145"/>
        <end position="415"/>
    </location>
</feature>
<evidence type="ECO:0000313" key="4">
    <source>
        <dbReference type="Proteomes" id="UP000189433"/>
    </source>
</evidence>
<dbReference type="PRINTS" id="PR00394">
    <property type="entry name" value="RHSPROTEIN"/>
</dbReference>
<dbReference type="Proteomes" id="UP000189433">
    <property type="component" value="Unassembled WGS sequence"/>
</dbReference>
<keyword evidence="4" id="KW-1185">Reference proteome</keyword>
<dbReference type="RefSeq" id="WP_077417924.1">
    <property type="nucleotide sequence ID" value="NZ_MLHJ01000122.1"/>
</dbReference>
<dbReference type="NCBIfam" id="TIGR03696">
    <property type="entry name" value="Rhs_assc_core"/>
    <property type="match status" value="1"/>
</dbReference>